<keyword evidence="2" id="KW-1185">Reference proteome</keyword>
<dbReference type="Proteomes" id="UP000627838">
    <property type="component" value="Unassembled WGS sequence"/>
</dbReference>
<organism evidence="1 2">
    <name type="scientific">Actinomadura algeriensis</name>
    <dbReference type="NCBI Taxonomy" id="1679523"/>
    <lineage>
        <taxon>Bacteria</taxon>
        <taxon>Bacillati</taxon>
        <taxon>Actinomycetota</taxon>
        <taxon>Actinomycetes</taxon>
        <taxon>Streptosporangiales</taxon>
        <taxon>Thermomonosporaceae</taxon>
        <taxon>Actinomadura</taxon>
    </lineage>
</organism>
<name>A0ABR9JHY6_9ACTN</name>
<protein>
    <recommendedName>
        <fullName evidence="3">Excreted virulence factor EspC (Type VII ESX diderm)</fullName>
    </recommendedName>
</protein>
<comment type="caution">
    <text evidence="1">The sequence shown here is derived from an EMBL/GenBank/DDBJ whole genome shotgun (WGS) entry which is preliminary data.</text>
</comment>
<evidence type="ECO:0008006" key="3">
    <source>
        <dbReference type="Google" id="ProtNLM"/>
    </source>
</evidence>
<evidence type="ECO:0000313" key="2">
    <source>
        <dbReference type="Proteomes" id="UP000627838"/>
    </source>
</evidence>
<proteinExistence type="predicted"/>
<dbReference type="RefSeq" id="WP_192757231.1">
    <property type="nucleotide sequence ID" value="NZ_JADBDZ010000001.1"/>
</dbReference>
<gene>
    <name evidence="1" type="ORF">H4W34_000014</name>
</gene>
<reference evidence="1 2" key="1">
    <citation type="submission" date="2020-10" db="EMBL/GenBank/DDBJ databases">
        <title>Sequencing the genomes of 1000 actinobacteria strains.</title>
        <authorList>
            <person name="Klenk H.-P."/>
        </authorList>
    </citation>
    <scope>NUCLEOTIDE SEQUENCE [LARGE SCALE GENOMIC DNA]</scope>
    <source>
        <strain evidence="1 2">DSM 46744</strain>
    </source>
</reference>
<sequence>MTHDGNHRESLVPDDAATEQAADDLCEAARILNHVTAEPAGLAGPATVYGVMGAIATVASRFDQTLQQLDRFLAREHREHRLAHDHGALGEVMDVYGRATLHARHLTSGLSEAARQAQESINYVHAITPSEDAGPRISREVAPEPNAALRGTRRCRGARLKRFHGRGKGA</sequence>
<dbReference type="EMBL" id="JADBDZ010000001">
    <property type="protein sequence ID" value="MBE1530181.1"/>
    <property type="molecule type" value="Genomic_DNA"/>
</dbReference>
<accession>A0ABR9JHY6</accession>
<evidence type="ECO:0000313" key="1">
    <source>
        <dbReference type="EMBL" id="MBE1530181.1"/>
    </source>
</evidence>